<feature type="transmembrane region" description="Helical" evidence="1">
    <location>
        <begin position="21"/>
        <end position="41"/>
    </location>
</feature>
<keyword evidence="1" id="KW-0472">Membrane</keyword>
<dbReference type="EMBL" id="JAYERP010000001">
    <property type="protein sequence ID" value="MEA3571642.1"/>
    <property type="molecule type" value="Genomic_DNA"/>
</dbReference>
<evidence type="ECO:0000256" key="1">
    <source>
        <dbReference type="SAM" id="Phobius"/>
    </source>
</evidence>
<dbReference type="NCBIfam" id="TIGR03733">
    <property type="entry name" value="lanti_perm_MutG"/>
    <property type="match status" value="1"/>
</dbReference>
<name>A0ABU5PPN7_9BACL</name>
<evidence type="ECO:0000313" key="3">
    <source>
        <dbReference type="Proteomes" id="UP001292216"/>
    </source>
</evidence>
<evidence type="ECO:0000313" key="2">
    <source>
        <dbReference type="EMBL" id="MEA3571642.1"/>
    </source>
</evidence>
<sequence length="254" mass="27403">MNTFFRCLRSELIKLQRQPTLWVHLLVPLAGIVIFLGYYAYTPFTPASKVSAYLQVLAVSFPTIIGIVCAIAADQEAAAGNYQQLLTLPNRLIALAGKLTVLLLLGLGSTILASVGFGVGFLYLLSQSPYGLGFYLEAACLLVGSSLFLYALHLYVSLRFGKGASIGLGILESLVSALLLTGLGDYNWIYIPCAWAARFVSLWMQYGGANAVSLPIPADTLLEPGILACVTGTLAIMVLLGVWFRRWEGTKSLE</sequence>
<dbReference type="Proteomes" id="UP001292216">
    <property type="component" value="Unassembled WGS sequence"/>
</dbReference>
<feature type="transmembrane region" description="Helical" evidence="1">
    <location>
        <begin position="132"/>
        <end position="152"/>
    </location>
</feature>
<feature type="transmembrane region" description="Helical" evidence="1">
    <location>
        <begin position="164"/>
        <end position="183"/>
    </location>
</feature>
<reference evidence="2 3" key="1">
    <citation type="submission" date="2023-12" db="EMBL/GenBank/DDBJ databases">
        <title>Whole genome sequencing of Paenibacillus phoenicis isolated from the Phoenix Mars Lander spacecraft assembly facility.</title>
        <authorList>
            <person name="Garcia A."/>
            <person name="Venkateswaran K."/>
        </authorList>
    </citation>
    <scope>NUCLEOTIDE SEQUENCE [LARGE SCALE GENOMIC DNA]</scope>
    <source>
        <strain evidence="2 3">3PO2SA</strain>
    </source>
</reference>
<protein>
    <submittedName>
        <fullName evidence="2">Lantibiotic immunity ABC transporter MutG family permease subunit</fullName>
    </submittedName>
</protein>
<keyword evidence="3" id="KW-1185">Reference proteome</keyword>
<organism evidence="2 3">
    <name type="scientific">Paenibacillus phoenicis</name>
    <dbReference type="NCBI Taxonomy" id="554117"/>
    <lineage>
        <taxon>Bacteria</taxon>
        <taxon>Bacillati</taxon>
        <taxon>Bacillota</taxon>
        <taxon>Bacilli</taxon>
        <taxon>Bacillales</taxon>
        <taxon>Paenibacillaceae</taxon>
        <taxon>Paenibacillus</taxon>
    </lineage>
</organism>
<accession>A0ABU5PPN7</accession>
<gene>
    <name evidence="2" type="ORF">U9M73_16960</name>
</gene>
<proteinExistence type="predicted"/>
<feature type="transmembrane region" description="Helical" evidence="1">
    <location>
        <begin position="53"/>
        <end position="73"/>
    </location>
</feature>
<feature type="transmembrane region" description="Helical" evidence="1">
    <location>
        <begin position="101"/>
        <end position="126"/>
    </location>
</feature>
<dbReference type="Pfam" id="PF12730">
    <property type="entry name" value="ABC2_membrane_4"/>
    <property type="match status" value="1"/>
</dbReference>
<dbReference type="CDD" id="cd21808">
    <property type="entry name" value="ABC-2_lan_permease_MutG"/>
    <property type="match status" value="1"/>
</dbReference>
<feature type="transmembrane region" description="Helical" evidence="1">
    <location>
        <begin position="221"/>
        <end position="244"/>
    </location>
</feature>
<dbReference type="InterPro" id="IPR022294">
    <property type="entry name" value="ABC-transptr_permeasesu"/>
</dbReference>
<comment type="caution">
    <text evidence="2">The sequence shown here is derived from an EMBL/GenBank/DDBJ whole genome shotgun (WGS) entry which is preliminary data.</text>
</comment>
<keyword evidence="1" id="KW-1133">Transmembrane helix</keyword>
<keyword evidence="1" id="KW-0812">Transmembrane</keyword>
<dbReference type="RefSeq" id="WP_323078191.1">
    <property type="nucleotide sequence ID" value="NZ_CBCSKM010000001.1"/>
</dbReference>